<evidence type="ECO:0000313" key="2">
    <source>
        <dbReference type="Proteomes" id="UP000789702"/>
    </source>
</evidence>
<accession>A0ACA9L465</accession>
<sequence>MKFLQISSLFIFMFITFNFVSAQQIQIPSNISASCRAEIQKLASSSDLSSCASFIKLYALQNETMQFATSLAPIYDSYCAAPKCNDNTTSADATELKSQCQSDLTVKDPTVTYLKNVLVFNSPLKDSLCFKNSSGGYCVLDPNSDLILNYVLGLNATPPADVSCTDCNKAILNTFANYFKSNSQSVSELPSDPTSFENTVTTQCGSTFLMVSPCTLHLLLALQCLRTLSS</sequence>
<organism evidence="1 2">
    <name type="scientific">Dentiscutata heterogama</name>
    <dbReference type="NCBI Taxonomy" id="1316150"/>
    <lineage>
        <taxon>Eukaryota</taxon>
        <taxon>Fungi</taxon>
        <taxon>Fungi incertae sedis</taxon>
        <taxon>Mucoromycota</taxon>
        <taxon>Glomeromycotina</taxon>
        <taxon>Glomeromycetes</taxon>
        <taxon>Diversisporales</taxon>
        <taxon>Gigasporaceae</taxon>
        <taxon>Dentiscutata</taxon>
    </lineage>
</organism>
<dbReference type="Proteomes" id="UP000789702">
    <property type="component" value="Unassembled WGS sequence"/>
</dbReference>
<dbReference type="EMBL" id="CAJVPU010002724">
    <property type="protein sequence ID" value="CAG8506521.1"/>
    <property type="molecule type" value="Genomic_DNA"/>
</dbReference>
<gene>
    <name evidence="1" type="ORF">DHETER_LOCUS3254</name>
</gene>
<protein>
    <submittedName>
        <fullName evidence="1">2661_t:CDS:1</fullName>
    </submittedName>
</protein>
<name>A0ACA9L465_9GLOM</name>
<reference evidence="1" key="1">
    <citation type="submission" date="2021-06" db="EMBL/GenBank/DDBJ databases">
        <authorList>
            <person name="Kallberg Y."/>
            <person name="Tangrot J."/>
            <person name="Rosling A."/>
        </authorList>
    </citation>
    <scope>NUCLEOTIDE SEQUENCE</scope>
    <source>
        <strain evidence="1">IL203A</strain>
    </source>
</reference>
<evidence type="ECO:0000313" key="1">
    <source>
        <dbReference type="EMBL" id="CAG8506521.1"/>
    </source>
</evidence>
<proteinExistence type="predicted"/>
<keyword evidence="2" id="KW-1185">Reference proteome</keyword>
<comment type="caution">
    <text evidence="1">The sequence shown here is derived from an EMBL/GenBank/DDBJ whole genome shotgun (WGS) entry which is preliminary data.</text>
</comment>